<proteinExistence type="predicted"/>
<dbReference type="RefSeq" id="WP_005585367.1">
    <property type="nucleotide sequence ID" value="NZ_LT669839.1"/>
</dbReference>
<evidence type="ECO:0000313" key="2">
    <source>
        <dbReference type="Proteomes" id="UP000245423"/>
    </source>
</evidence>
<reference evidence="1 2" key="1">
    <citation type="submission" date="2016-11" db="EMBL/GenBank/DDBJ databases">
        <authorList>
            <person name="Manzoor S."/>
        </authorList>
    </citation>
    <scope>NUCLEOTIDE SEQUENCE [LARGE SCALE GENOMIC DNA]</scope>
    <source>
        <strain evidence="1">Clostridium ultunense strain Esp</strain>
    </source>
</reference>
<dbReference type="Proteomes" id="UP000245423">
    <property type="component" value="Chromosome 1"/>
</dbReference>
<sequence>MVFIMAAITYYSMDKKYNRINKYETFDIQGEYATLKPLDEDFIKEIKELEIEDLVNFRKEIVFFRFCS</sequence>
<organism evidence="1 2">
    <name type="scientific">[Clostridium] ultunense Esp</name>
    <dbReference type="NCBI Taxonomy" id="1288971"/>
    <lineage>
        <taxon>Bacteria</taxon>
        <taxon>Bacillati</taxon>
        <taxon>Bacillota</taxon>
        <taxon>Tissierellia</taxon>
        <taxon>Tissierellales</taxon>
        <taxon>Tepidimicrobiaceae</taxon>
        <taxon>Schnuerera</taxon>
    </lineage>
</organism>
<accession>M1YXV5</accession>
<dbReference type="AlphaFoldDB" id="M1YXV5"/>
<name>M1YXV5_9FIRM</name>
<protein>
    <submittedName>
        <fullName evidence="1">Uncharacterized protein</fullName>
    </submittedName>
</protein>
<gene>
    <name evidence="1" type="ORF">CUESP1_2948</name>
</gene>
<keyword evidence="2" id="KW-1185">Reference proteome</keyword>
<evidence type="ECO:0000313" key="1">
    <source>
        <dbReference type="EMBL" id="SHD78277.1"/>
    </source>
</evidence>
<dbReference type="EMBL" id="LT669839">
    <property type="protein sequence ID" value="SHD78277.1"/>
    <property type="molecule type" value="Genomic_DNA"/>
</dbReference>
<dbReference type="HOGENOM" id="CLU_2786668_0_0_9"/>